<keyword evidence="2" id="KW-0663">Pyridoxal phosphate</keyword>
<dbReference type="PANTHER" id="PTHR30511:SF0">
    <property type="entry name" value="ALANINE RACEMASE, CATABOLIC-RELATED"/>
    <property type="match status" value="1"/>
</dbReference>
<evidence type="ECO:0000256" key="3">
    <source>
        <dbReference type="ARBA" id="ARBA00023235"/>
    </source>
</evidence>
<dbReference type="InterPro" id="IPR009006">
    <property type="entry name" value="Ala_racemase/Decarboxylase_C"/>
</dbReference>
<evidence type="ECO:0000259" key="4">
    <source>
        <dbReference type="SMART" id="SM01005"/>
    </source>
</evidence>
<keyword evidence="6" id="KW-1185">Reference proteome</keyword>
<evidence type="ECO:0000256" key="1">
    <source>
        <dbReference type="ARBA" id="ARBA00001933"/>
    </source>
</evidence>
<dbReference type="PANTHER" id="PTHR30511">
    <property type="entry name" value="ALANINE RACEMASE"/>
    <property type="match status" value="1"/>
</dbReference>
<protein>
    <submittedName>
        <fullName evidence="5">Alanine racemase</fullName>
    </submittedName>
</protein>
<keyword evidence="3" id="KW-0413">Isomerase</keyword>
<dbReference type="SUPFAM" id="SSF50621">
    <property type="entry name" value="Alanine racemase C-terminal domain-like"/>
    <property type="match status" value="1"/>
</dbReference>
<gene>
    <name evidence="5" type="ORF">JNB62_13380</name>
</gene>
<evidence type="ECO:0000313" key="5">
    <source>
        <dbReference type="EMBL" id="MBW9094683.1"/>
    </source>
</evidence>
<sequence>MSTPGTGPRSAPVARVSRSALTANARAARARGIHSFSPSIFDADAWGHDAELVRGVLEAEGFRPDDQVGGATPASVLGGEELLGVAPGTTPALRLTGTVLSVKDLRAGEGVSYGFTFRAPADTRVALVTGGYAQGIVRSLGGAVDVAIAGERHPIVGRVAMDVCVVEIRDAVVRRGAEALFLGDASAGEPSLADWVRATGLLPSELITTVGLRTIREEAP</sequence>
<comment type="cofactor">
    <cofactor evidence="1">
        <name>pyridoxal 5'-phosphate</name>
        <dbReference type="ChEBI" id="CHEBI:597326"/>
    </cofactor>
</comment>
<proteinExistence type="predicted"/>
<dbReference type="InterPro" id="IPR011079">
    <property type="entry name" value="Ala_racemase_C"/>
</dbReference>
<dbReference type="EMBL" id="JAEUAW010000010">
    <property type="protein sequence ID" value="MBW9094683.1"/>
    <property type="molecule type" value="Genomic_DNA"/>
</dbReference>
<accession>A0ABS7HP91</accession>
<evidence type="ECO:0000256" key="2">
    <source>
        <dbReference type="ARBA" id="ARBA00022898"/>
    </source>
</evidence>
<organism evidence="5 6">
    <name type="scientific">Microbacterium jejuense</name>
    <dbReference type="NCBI Taxonomy" id="1263637"/>
    <lineage>
        <taxon>Bacteria</taxon>
        <taxon>Bacillati</taxon>
        <taxon>Actinomycetota</taxon>
        <taxon>Actinomycetes</taxon>
        <taxon>Micrococcales</taxon>
        <taxon>Microbacteriaceae</taxon>
        <taxon>Microbacterium</taxon>
    </lineage>
</organism>
<dbReference type="SMART" id="SM01005">
    <property type="entry name" value="Ala_racemase_C"/>
    <property type="match status" value="1"/>
</dbReference>
<dbReference type="Pfam" id="PF00842">
    <property type="entry name" value="Ala_racemase_C"/>
    <property type="match status" value="1"/>
</dbReference>
<dbReference type="Gene3D" id="2.40.37.10">
    <property type="entry name" value="Lyase, Ornithine Decarboxylase, Chain A, domain 1"/>
    <property type="match status" value="1"/>
</dbReference>
<reference evidence="5 6" key="1">
    <citation type="journal article" date="2021" name="MBio">
        <title>Poor Competitiveness of Bradyrhizobium in Pigeon Pea Root Colonization in Indian Soils.</title>
        <authorList>
            <person name="Chalasani D."/>
            <person name="Basu A."/>
            <person name="Pullabhotla S.V.S.R.N."/>
            <person name="Jorrin B."/>
            <person name="Neal A.L."/>
            <person name="Poole P.S."/>
            <person name="Podile A.R."/>
            <person name="Tkacz A."/>
        </authorList>
    </citation>
    <scope>NUCLEOTIDE SEQUENCE [LARGE SCALE GENOMIC DNA]</scope>
    <source>
        <strain evidence="5 6">HU14</strain>
    </source>
</reference>
<name>A0ABS7HP91_9MICO</name>
<comment type="caution">
    <text evidence="5">The sequence shown here is derived from an EMBL/GenBank/DDBJ whole genome shotgun (WGS) entry which is preliminary data.</text>
</comment>
<dbReference type="Proteomes" id="UP001196843">
    <property type="component" value="Unassembled WGS sequence"/>
</dbReference>
<feature type="domain" description="Alanine racemase C-terminal" evidence="4">
    <location>
        <begin position="92"/>
        <end position="219"/>
    </location>
</feature>
<evidence type="ECO:0000313" key="6">
    <source>
        <dbReference type="Proteomes" id="UP001196843"/>
    </source>
</evidence>
<dbReference type="InterPro" id="IPR000821">
    <property type="entry name" value="Ala_racemase"/>
</dbReference>